<evidence type="ECO:0000313" key="2">
    <source>
        <dbReference type="EMBL" id="SLM15396.1"/>
    </source>
</evidence>
<dbReference type="InterPro" id="IPR012337">
    <property type="entry name" value="RNaseH-like_sf"/>
</dbReference>
<dbReference type="EMBL" id="FWDM01000036">
    <property type="protein sequence ID" value="SLM15396.1"/>
    <property type="molecule type" value="Genomic_DNA"/>
</dbReference>
<dbReference type="PANTHER" id="PTHR34614">
    <property type="match status" value="1"/>
</dbReference>
<dbReference type="Pfam" id="PF01609">
    <property type="entry name" value="DDE_Tnp_1"/>
    <property type="match status" value="1"/>
</dbReference>
<dbReference type="GO" id="GO:0004803">
    <property type="term" value="F:transposase activity"/>
    <property type="evidence" value="ECO:0007669"/>
    <property type="project" value="InterPro"/>
</dbReference>
<feature type="domain" description="Transposase IS4-like" evidence="1">
    <location>
        <begin position="234"/>
        <end position="486"/>
    </location>
</feature>
<reference evidence="2" key="1">
    <citation type="submission" date="2017-02" db="EMBL/GenBank/DDBJ databases">
        <authorList>
            <person name="Regsiter A."/>
            <person name="William W."/>
        </authorList>
    </citation>
    <scope>NUCLEOTIDE SEQUENCE</scope>
    <source>
        <strain evidence="2">Bib</strain>
    </source>
</reference>
<protein>
    <submittedName>
        <fullName evidence="2">Transposase</fullName>
    </submittedName>
</protein>
<dbReference type="SUPFAM" id="SSF53098">
    <property type="entry name" value="Ribonuclease H-like"/>
    <property type="match status" value="1"/>
</dbReference>
<dbReference type="PANTHER" id="PTHR34614:SF2">
    <property type="entry name" value="TRANSPOSASE IS4-LIKE DOMAIN-CONTAINING PROTEIN"/>
    <property type="match status" value="1"/>
</dbReference>
<name>A0A3P3XLF1_9SPIR</name>
<dbReference type="InterPro" id="IPR002559">
    <property type="entry name" value="Transposase_11"/>
</dbReference>
<accession>A0A3P3XLF1</accession>
<dbReference type="AlphaFoldDB" id="A0A3P3XLF1"/>
<dbReference type="GO" id="GO:0003677">
    <property type="term" value="F:DNA binding"/>
    <property type="evidence" value="ECO:0007669"/>
    <property type="project" value="InterPro"/>
</dbReference>
<dbReference type="InterPro" id="IPR047654">
    <property type="entry name" value="IS1634_transpos"/>
</dbReference>
<gene>
    <name evidence="2" type="ORF">SPIROBIBN47_410076</name>
</gene>
<dbReference type="NCBIfam" id="NF033559">
    <property type="entry name" value="transpos_IS1634"/>
    <property type="match status" value="1"/>
</dbReference>
<evidence type="ECO:0000259" key="1">
    <source>
        <dbReference type="Pfam" id="PF01609"/>
    </source>
</evidence>
<organism evidence="2">
    <name type="scientific">uncultured spirochete</name>
    <dbReference type="NCBI Taxonomy" id="156406"/>
    <lineage>
        <taxon>Bacteria</taxon>
        <taxon>Pseudomonadati</taxon>
        <taxon>Spirochaetota</taxon>
        <taxon>Spirochaetia</taxon>
        <taxon>Spirochaetales</taxon>
        <taxon>environmental samples</taxon>
    </lineage>
</organism>
<sequence length="558" mass="63401">MFMRITNSGKHGAYHYAQLAESRRDPATGKVKTSVIYNFGLVEQLDIPGLERLIASIRSILPASSAMAQGAPQDYEFLGSREIGPVWLLDQLWKKLGIDTALASLVKEHQYRTPVERMLFAMVAQRIVAPGSKRSIERWLEKDVLIQGLGEVDVHRLYAAMDLLIESNEAVQHALFTHVTKKLDLDVDILFLDTTSTYFEIEGEDDHLGGLRKRGHSKDNHPELAQVVVTFAVTKGGIPIRAWAWPGNTSDHEITQQLKHDLSQWNLGHLVMVQDAGFNSERNRQILLQGGGDFIIGEKLRSGSKGEAVEALHRAGRYRTIEREGKTLLCKDVLIDEGAATQRRYVIVQNPEAAQRDKETRSQIVEEARRRLAALAQLSGEPHRKAACRLRSHGIYGRYIGQRKDGTLFIDEEKMKRESLLDGKFLISTSLMHCSTEEIVYGYKQLWEIERVFRDVKHVVDIRPVYHHLDDRIRAHVLICFIAMVLVRVAERTLSMSWRDIAYTLTDIRVGHTKGPDGELWLTSPLSEMQRTLFTMLKVKHPPKVWDFKKSKKAPIGV</sequence>
<proteinExistence type="predicted"/>
<dbReference type="GO" id="GO:0006313">
    <property type="term" value="P:DNA transposition"/>
    <property type="evidence" value="ECO:0007669"/>
    <property type="project" value="InterPro"/>
</dbReference>